<feature type="transmembrane region" description="Helical" evidence="7">
    <location>
        <begin position="107"/>
        <end position="128"/>
    </location>
</feature>
<dbReference type="Gene3D" id="1.20.1250.20">
    <property type="entry name" value="MFS general substrate transporter like domains"/>
    <property type="match status" value="2"/>
</dbReference>
<feature type="transmembrane region" description="Helical" evidence="7">
    <location>
        <begin position="282"/>
        <end position="302"/>
    </location>
</feature>
<evidence type="ECO:0000256" key="2">
    <source>
        <dbReference type="ARBA" id="ARBA00022448"/>
    </source>
</evidence>
<dbReference type="PANTHER" id="PTHR43414:SF6">
    <property type="entry name" value="MULTIDRUG RESISTANCE PROTEIN MDTG"/>
    <property type="match status" value="1"/>
</dbReference>
<comment type="subcellular location">
    <subcellularLocation>
        <location evidence="1">Cell membrane</location>
        <topology evidence="1">Multi-pass membrane protein</topology>
    </subcellularLocation>
</comment>
<evidence type="ECO:0000256" key="3">
    <source>
        <dbReference type="ARBA" id="ARBA00022475"/>
    </source>
</evidence>
<dbReference type="Proteomes" id="UP000184016">
    <property type="component" value="Unassembled WGS sequence"/>
</dbReference>
<dbReference type="GO" id="GO:0005886">
    <property type="term" value="C:plasma membrane"/>
    <property type="evidence" value="ECO:0007669"/>
    <property type="project" value="UniProtKB-SubCell"/>
</dbReference>
<feature type="transmembrane region" description="Helical" evidence="7">
    <location>
        <begin position="314"/>
        <end position="332"/>
    </location>
</feature>
<name>A0A1M6PRF6_9BACL</name>
<evidence type="ECO:0000259" key="8">
    <source>
        <dbReference type="PROSITE" id="PS50850"/>
    </source>
</evidence>
<feature type="transmembrane region" description="Helical" evidence="7">
    <location>
        <begin position="375"/>
        <end position="392"/>
    </location>
</feature>
<evidence type="ECO:0000256" key="7">
    <source>
        <dbReference type="SAM" id="Phobius"/>
    </source>
</evidence>
<dbReference type="PANTHER" id="PTHR43414">
    <property type="entry name" value="MULTIDRUG RESISTANCE PROTEIN MDTG"/>
    <property type="match status" value="1"/>
</dbReference>
<keyword evidence="5 7" id="KW-1133">Transmembrane helix</keyword>
<dbReference type="InterPro" id="IPR036259">
    <property type="entry name" value="MFS_trans_sf"/>
</dbReference>
<feature type="transmembrane region" description="Helical" evidence="7">
    <location>
        <begin position="216"/>
        <end position="241"/>
    </location>
</feature>
<proteinExistence type="predicted"/>
<evidence type="ECO:0000256" key="1">
    <source>
        <dbReference type="ARBA" id="ARBA00004651"/>
    </source>
</evidence>
<accession>A0A1M6PRF6</accession>
<sequence length="414" mass="44954">MQKLRYMESWQRNLLLLWIGCLVTSASYSMVIPFLPLFLLQIGVHHHTELWSGMLYSAAFFAGALSAPFWGTLADRYGRKPMIVRAGISLAVLYVLMSFVQNPYELLVLRVLMGLLSGYIPGAIALVGTSTPEHKVGYSLAMISTASSTGGILGPLLGGAIARIFNNRIAFASAGIMVLLSTLLVIFWVHETSFTPAKDKQSTFQSVGLAMRNRPLVLVMLLTVLTSFSIMTIEPVLPLYIVQIGGSVKNASLLAGIVFSLTGIASVVFAPRWGRWSEKTGFLKILWIGLLGGALGNLAQIPFHNIWGFSVVRFIYGAFFCAVYPALNGLVVKSTAVDFRGRAFSLNQTANQVGTMLGPLVGGALAGAYSVHSVFWVTGLLLLLTTLIGYILRHQFTVKNLPSTQSLENMPLSE</sequence>
<dbReference type="SUPFAM" id="SSF103473">
    <property type="entry name" value="MFS general substrate transporter"/>
    <property type="match status" value="1"/>
</dbReference>
<evidence type="ECO:0000313" key="10">
    <source>
        <dbReference type="Proteomes" id="UP000184016"/>
    </source>
</evidence>
<dbReference type="PRINTS" id="PR01035">
    <property type="entry name" value="TCRTETA"/>
</dbReference>
<gene>
    <name evidence="9" type="ORF">SAMN05443507_108113</name>
</gene>
<protein>
    <submittedName>
        <fullName evidence="9">Predicted arabinose efflux permease, MFS family</fullName>
    </submittedName>
</protein>
<reference evidence="10" key="1">
    <citation type="submission" date="2016-11" db="EMBL/GenBank/DDBJ databases">
        <authorList>
            <person name="Varghese N."/>
            <person name="Submissions S."/>
        </authorList>
    </citation>
    <scope>NUCLEOTIDE SEQUENCE [LARGE SCALE GENOMIC DNA]</scope>
    <source>
        <strain evidence="10">USBA-503</strain>
    </source>
</reference>
<keyword evidence="4 7" id="KW-0812">Transmembrane</keyword>
<evidence type="ECO:0000256" key="6">
    <source>
        <dbReference type="ARBA" id="ARBA00023136"/>
    </source>
</evidence>
<feature type="transmembrane region" description="Helical" evidence="7">
    <location>
        <begin position="353"/>
        <end position="369"/>
    </location>
</feature>
<dbReference type="InterPro" id="IPR011701">
    <property type="entry name" value="MFS"/>
</dbReference>
<dbReference type="GO" id="GO:0022857">
    <property type="term" value="F:transmembrane transporter activity"/>
    <property type="evidence" value="ECO:0007669"/>
    <property type="project" value="InterPro"/>
</dbReference>
<evidence type="ECO:0000256" key="4">
    <source>
        <dbReference type="ARBA" id="ARBA00022692"/>
    </source>
</evidence>
<dbReference type="PROSITE" id="PS50850">
    <property type="entry name" value="MFS"/>
    <property type="match status" value="1"/>
</dbReference>
<keyword evidence="3" id="KW-1003">Cell membrane</keyword>
<dbReference type="InterPro" id="IPR020846">
    <property type="entry name" value="MFS_dom"/>
</dbReference>
<keyword evidence="6 7" id="KW-0472">Membrane</keyword>
<evidence type="ECO:0000256" key="5">
    <source>
        <dbReference type="ARBA" id="ARBA00022989"/>
    </source>
</evidence>
<dbReference type="AlphaFoldDB" id="A0A1M6PRF6"/>
<dbReference type="STRING" id="1830138.SAMN05443507_108113"/>
<dbReference type="EMBL" id="FRAF01000008">
    <property type="protein sequence ID" value="SHK10506.1"/>
    <property type="molecule type" value="Genomic_DNA"/>
</dbReference>
<dbReference type="Pfam" id="PF07690">
    <property type="entry name" value="MFS_1"/>
    <property type="match status" value="1"/>
</dbReference>
<feature type="transmembrane region" description="Helical" evidence="7">
    <location>
        <begin position="82"/>
        <end position="101"/>
    </location>
</feature>
<feature type="transmembrane region" description="Helical" evidence="7">
    <location>
        <begin position="168"/>
        <end position="189"/>
    </location>
</feature>
<feature type="transmembrane region" description="Helical" evidence="7">
    <location>
        <begin position="53"/>
        <end position="70"/>
    </location>
</feature>
<keyword evidence="10" id="KW-1185">Reference proteome</keyword>
<organism evidence="9 10">
    <name type="scientific">Alicyclobacillus tolerans</name>
    <dbReference type="NCBI Taxonomy" id="90970"/>
    <lineage>
        <taxon>Bacteria</taxon>
        <taxon>Bacillati</taxon>
        <taxon>Bacillota</taxon>
        <taxon>Bacilli</taxon>
        <taxon>Bacillales</taxon>
        <taxon>Alicyclobacillaceae</taxon>
        <taxon>Alicyclobacillus</taxon>
    </lineage>
</organism>
<dbReference type="InterPro" id="IPR001958">
    <property type="entry name" value="Tet-R_TetA/multi-R_MdtG-like"/>
</dbReference>
<evidence type="ECO:0000313" key="9">
    <source>
        <dbReference type="EMBL" id="SHK10506.1"/>
    </source>
</evidence>
<keyword evidence="2" id="KW-0813">Transport</keyword>
<feature type="transmembrane region" description="Helical" evidence="7">
    <location>
        <begin position="253"/>
        <end position="270"/>
    </location>
</feature>
<feature type="domain" description="Major facilitator superfamily (MFS) profile" evidence="8">
    <location>
        <begin position="13"/>
        <end position="397"/>
    </location>
</feature>
<feature type="transmembrane region" description="Helical" evidence="7">
    <location>
        <begin position="140"/>
        <end position="162"/>
    </location>
</feature>